<feature type="compositionally biased region" description="Low complexity" evidence="1">
    <location>
        <begin position="95"/>
        <end position="109"/>
    </location>
</feature>
<organism evidence="2 3">
    <name type="scientific">Halocaridina rubra</name>
    <name type="common">Hawaiian red shrimp</name>
    <dbReference type="NCBI Taxonomy" id="373956"/>
    <lineage>
        <taxon>Eukaryota</taxon>
        <taxon>Metazoa</taxon>
        <taxon>Ecdysozoa</taxon>
        <taxon>Arthropoda</taxon>
        <taxon>Crustacea</taxon>
        <taxon>Multicrustacea</taxon>
        <taxon>Malacostraca</taxon>
        <taxon>Eumalacostraca</taxon>
        <taxon>Eucarida</taxon>
        <taxon>Decapoda</taxon>
        <taxon>Pleocyemata</taxon>
        <taxon>Caridea</taxon>
        <taxon>Atyoidea</taxon>
        <taxon>Atyidae</taxon>
        <taxon>Halocaridina</taxon>
    </lineage>
</organism>
<feature type="compositionally biased region" description="Low complexity" evidence="1">
    <location>
        <begin position="43"/>
        <end position="60"/>
    </location>
</feature>
<accession>A0AAN8WSK5</accession>
<evidence type="ECO:0000313" key="3">
    <source>
        <dbReference type="Proteomes" id="UP001381693"/>
    </source>
</evidence>
<proteinExistence type="predicted"/>
<keyword evidence="3" id="KW-1185">Reference proteome</keyword>
<reference evidence="2 3" key="1">
    <citation type="submission" date="2023-11" db="EMBL/GenBank/DDBJ databases">
        <title>Halocaridina rubra genome assembly.</title>
        <authorList>
            <person name="Smith C."/>
        </authorList>
    </citation>
    <scope>NUCLEOTIDE SEQUENCE [LARGE SCALE GENOMIC DNA]</scope>
    <source>
        <strain evidence="2">EP-1</strain>
        <tissue evidence="2">Whole</tissue>
    </source>
</reference>
<gene>
    <name evidence="2" type="ORF">SK128_021427</name>
</gene>
<evidence type="ECO:0000256" key="1">
    <source>
        <dbReference type="SAM" id="MobiDB-lite"/>
    </source>
</evidence>
<dbReference type="Proteomes" id="UP001381693">
    <property type="component" value="Unassembled WGS sequence"/>
</dbReference>
<feature type="compositionally biased region" description="Basic and acidic residues" evidence="1">
    <location>
        <begin position="22"/>
        <end position="35"/>
    </location>
</feature>
<name>A0AAN8WSK5_HALRR</name>
<dbReference type="AlphaFoldDB" id="A0AAN8WSK5"/>
<feature type="region of interest" description="Disordered" evidence="1">
    <location>
        <begin position="1"/>
        <end position="62"/>
    </location>
</feature>
<evidence type="ECO:0000313" key="2">
    <source>
        <dbReference type="EMBL" id="KAK7071566.1"/>
    </source>
</evidence>
<dbReference type="EMBL" id="JAXCGZ010014273">
    <property type="protein sequence ID" value="KAK7071566.1"/>
    <property type="molecule type" value="Genomic_DNA"/>
</dbReference>
<feature type="region of interest" description="Disordered" evidence="1">
    <location>
        <begin position="87"/>
        <end position="125"/>
    </location>
</feature>
<feature type="non-terminal residue" evidence="2">
    <location>
        <position position="125"/>
    </location>
</feature>
<protein>
    <submittedName>
        <fullName evidence="2">Uncharacterized protein</fullName>
    </submittedName>
</protein>
<sequence length="125" mass="13086">MVILFTQHEGERIEPQPTDGIVQEHLKGGEKENLHRSPNNLKGPGSPSSSAASPGTSPPTIKVEDLSIGVISEKHVVTLKQVSELIGRNKESGYTSPSVSPSTSSFSGSPSPPPSTSANITKEVS</sequence>
<comment type="caution">
    <text evidence="2">The sequence shown here is derived from an EMBL/GenBank/DDBJ whole genome shotgun (WGS) entry which is preliminary data.</text>
</comment>